<dbReference type="EMBL" id="LNQE01001707">
    <property type="protein sequence ID" value="KUG14054.1"/>
    <property type="molecule type" value="Genomic_DNA"/>
</dbReference>
<proteinExistence type="inferred from homology"/>
<accession>A0A0W8EZI9</accession>
<protein>
    <submittedName>
        <fullName evidence="2">Pantoate kinase, archaeal</fullName>
    </submittedName>
</protein>
<organism evidence="2">
    <name type="scientific">hydrocarbon metagenome</name>
    <dbReference type="NCBI Taxonomy" id="938273"/>
    <lineage>
        <taxon>unclassified sequences</taxon>
        <taxon>metagenomes</taxon>
        <taxon>ecological metagenomes</taxon>
    </lineage>
</organism>
<dbReference type="GO" id="GO:0005524">
    <property type="term" value="F:ATP binding"/>
    <property type="evidence" value="ECO:0007669"/>
    <property type="project" value="InterPro"/>
</dbReference>
<dbReference type="AlphaFoldDB" id="A0A0W8EZI9"/>
<keyword evidence="2" id="KW-0808">Transferase</keyword>
<dbReference type="PIRSF" id="PIRSF016896">
    <property type="entry name" value="GHMP_arc_MJ0969"/>
    <property type="match status" value="1"/>
</dbReference>
<dbReference type="PANTHER" id="PTHR42282">
    <property type="entry name" value="PANTOATE KINASE-RELATED"/>
    <property type="match status" value="1"/>
</dbReference>
<dbReference type="InterPro" id="IPR012043">
    <property type="entry name" value="PoK"/>
</dbReference>
<reference evidence="2" key="1">
    <citation type="journal article" date="2015" name="Proc. Natl. Acad. Sci. U.S.A.">
        <title>Networks of energetic and metabolic interactions define dynamics in microbial communities.</title>
        <authorList>
            <person name="Embree M."/>
            <person name="Liu J.K."/>
            <person name="Al-Bassam M.M."/>
            <person name="Zengler K."/>
        </authorList>
    </citation>
    <scope>NUCLEOTIDE SEQUENCE</scope>
</reference>
<feature type="domain" description="GHMP kinase N-terminal" evidence="1">
    <location>
        <begin position="91"/>
        <end position="162"/>
    </location>
</feature>
<name>A0A0W8EZI9_9ZZZZ</name>
<dbReference type="SUPFAM" id="SSF54211">
    <property type="entry name" value="Ribosomal protein S5 domain 2-like"/>
    <property type="match status" value="1"/>
</dbReference>
<sequence>MGGMTEMEESVARASSVTACCPGHLSGYFRPVAGSDYRTTGSIGAGIVIEEGVVVRATPSRVPGIVARRIGKDGMVLEELHESPPLAYVVRRLHAGVQLESVCSLPIGAGFGLSAAALMAAVVAINELFGLGMTAGACAELAHEAEIVHRTGLGDVAACQGGGRDYRLGPGIAAEIHRFSDLDAPIFAVTFGPLPSPLVLGSASALERIGAAYPEEYPGTPAGFFRLSRLFAEKSGLLIGELYDLLRVCEKHRVMASMTMLGNGVFAMGEGAEDLLSSYGTVLELHVAQEGVRITEVRP</sequence>
<gene>
    <name evidence="2" type="ORF">ASZ90_016304</name>
</gene>
<dbReference type="Gene3D" id="3.30.230.10">
    <property type="match status" value="1"/>
</dbReference>
<comment type="caution">
    <text evidence="2">The sequence shown here is derived from an EMBL/GenBank/DDBJ whole genome shotgun (WGS) entry which is preliminary data.</text>
</comment>
<keyword evidence="2" id="KW-0418">Kinase</keyword>
<dbReference type="PANTHER" id="PTHR42282:SF1">
    <property type="entry name" value="PANTOATE KINASE"/>
    <property type="match status" value="1"/>
</dbReference>
<dbReference type="InterPro" id="IPR014721">
    <property type="entry name" value="Ribsml_uS5_D2-typ_fold_subgr"/>
</dbReference>
<dbReference type="GO" id="GO:0016301">
    <property type="term" value="F:kinase activity"/>
    <property type="evidence" value="ECO:0007669"/>
    <property type="project" value="UniProtKB-KW"/>
</dbReference>
<dbReference type="Pfam" id="PF00288">
    <property type="entry name" value="GHMP_kinases_N"/>
    <property type="match status" value="1"/>
</dbReference>
<dbReference type="HAMAP" id="MF_02223">
    <property type="entry name" value="Pantoate_kinase"/>
    <property type="match status" value="1"/>
</dbReference>
<evidence type="ECO:0000259" key="1">
    <source>
        <dbReference type="Pfam" id="PF00288"/>
    </source>
</evidence>
<dbReference type="InterPro" id="IPR006204">
    <property type="entry name" value="GHMP_kinase_N_dom"/>
</dbReference>
<evidence type="ECO:0000313" key="2">
    <source>
        <dbReference type="EMBL" id="KUG14054.1"/>
    </source>
</evidence>
<dbReference type="InterPro" id="IPR020568">
    <property type="entry name" value="Ribosomal_Su5_D2-typ_SF"/>
</dbReference>